<dbReference type="InterPro" id="IPR036291">
    <property type="entry name" value="NAD(P)-bd_dom_sf"/>
</dbReference>
<evidence type="ECO:0000256" key="1">
    <source>
        <dbReference type="ARBA" id="ARBA00004240"/>
    </source>
</evidence>
<comment type="pathway">
    <text evidence="2">Lipid metabolism; sphingolipid metabolism.</text>
</comment>
<sequence>MPNISLKNLLARTAVEESVSMECVPKTFAGLPLYGLILVVIGVIILLTVLILELVLLPKRRKLSKEIKKNLLTHAVVTGGSSGIGLAVAKELVKNDCKYITLIARNESKLNKAKEELDAYVTTNDKKSIIQVYSVDVGVVDKVTKAAEDICTSSDVPCPTMLFNVAGTSSSAAFVSTDFQEFERLMNINYLGTAYVTRAFLPYMMKKEGTDENHPRSIMFTSSQAGQLGVFGYTAYSASKYALKGFAEALQMEVGRENITVQLSFPPDTDTPGFEEENKDKPEETRLISETSGLFSAEQVASKMVKSALQKRPPFNVYFGLEGWMLANLTAGMSPVHSILDAIVQIFFKGLLRFISLFYLFDFRNIVHKVGKKRRAEKSE</sequence>
<evidence type="ECO:0000256" key="7">
    <source>
        <dbReference type="ARBA" id="ARBA00022919"/>
    </source>
</evidence>
<dbReference type="Pfam" id="PF00106">
    <property type="entry name" value="adh_short"/>
    <property type="match status" value="1"/>
</dbReference>
<reference evidence="13 14" key="1">
    <citation type="journal article" date="2021" name="Sci. Rep.">
        <title>The genome of the diatom Chaetoceros tenuissimus carries an ancient integrated fragment of an extant virus.</title>
        <authorList>
            <person name="Hongo Y."/>
            <person name="Kimura K."/>
            <person name="Takaki Y."/>
            <person name="Yoshida Y."/>
            <person name="Baba S."/>
            <person name="Kobayashi G."/>
            <person name="Nagasaki K."/>
            <person name="Hano T."/>
            <person name="Tomaru Y."/>
        </authorList>
    </citation>
    <scope>NUCLEOTIDE SEQUENCE [LARGE SCALE GENOMIC DNA]</scope>
    <source>
        <strain evidence="13 14">NIES-3715</strain>
    </source>
</reference>
<dbReference type="GO" id="GO:0047560">
    <property type="term" value="F:3-dehydrosphinganine reductase activity"/>
    <property type="evidence" value="ECO:0007669"/>
    <property type="project" value="UniProtKB-EC"/>
</dbReference>
<comment type="subcellular location">
    <subcellularLocation>
        <location evidence="1">Endoplasmic reticulum</location>
    </subcellularLocation>
</comment>
<name>A0AAD3HED1_9STRA</name>
<evidence type="ECO:0000256" key="12">
    <source>
        <dbReference type="SAM" id="Phobius"/>
    </source>
</evidence>
<comment type="pathway">
    <text evidence="3">Sphingolipid metabolism.</text>
</comment>
<evidence type="ECO:0000256" key="8">
    <source>
        <dbReference type="ARBA" id="ARBA00023002"/>
    </source>
</evidence>
<dbReference type="SUPFAM" id="SSF51735">
    <property type="entry name" value="NAD(P)-binding Rossmann-fold domains"/>
    <property type="match status" value="1"/>
</dbReference>
<keyword evidence="12" id="KW-0472">Membrane</keyword>
<dbReference type="InterPro" id="IPR045022">
    <property type="entry name" value="KDSR-like"/>
</dbReference>
<dbReference type="PROSITE" id="PS00061">
    <property type="entry name" value="ADH_SHORT"/>
    <property type="match status" value="1"/>
</dbReference>
<dbReference type="PRINTS" id="PR00081">
    <property type="entry name" value="GDHRDH"/>
</dbReference>
<dbReference type="GO" id="GO:0006666">
    <property type="term" value="P:3-keto-sphinganine metabolic process"/>
    <property type="evidence" value="ECO:0007669"/>
    <property type="project" value="InterPro"/>
</dbReference>
<gene>
    <name evidence="13" type="ORF">CTEN210_16389</name>
</gene>
<evidence type="ECO:0000313" key="13">
    <source>
        <dbReference type="EMBL" id="GFH59913.1"/>
    </source>
</evidence>
<evidence type="ECO:0000256" key="2">
    <source>
        <dbReference type="ARBA" id="ARBA00004760"/>
    </source>
</evidence>
<feature type="transmembrane region" description="Helical" evidence="12">
    <location>
        <begin position="34"/>
        <end position="57"/>
    </location>
</feature>
<dbReference type="InterPro" id="IPR020904">
    <property type="entry name" value="Sc_DH/Rdtase_CS"/>
</dbReference>
<keyword evidence="6" id="KW-0521">NADP</keyword>
<evidence type="ECO:0000256" key="5">
    <source>
        <dbReference type="ARBA" id="ARBA00022824"/>
    </source>
</evidence>
<keyword evidence="5" id="KW-0256">Endoplasmic reticulum</keyword>
<evidence type="ECO:0000256" key="10">
    <source>
        <dbReference type="ARBA" id="ARBA00026112"/>
    </source>
</evidence>
<protein>
    <recommendedName>
        <fullName evidence="10">3-dehydrosphinganine reductase</fullName>
        <ecNumber evidence="10">1.1.1.102</ecNumber>
    </recommendedName>
</protein>
<feature type="compositionally biased region" description="Basic and acidic residues" evidence="11">
    <location>
        <begin position="276"/>
        <end position="285"/>
    </location>
</feature>
<organism evidence="13 14">
    <name type="scientific">Chaetoceros tenuissimus</name>
    <dbReference type="NCBI Taxonomy" id="426638"/>
    <lineage>
        <taxon>Eukaryota</taxon>
        <taxon>Sar</taxon>
        <taxon>Stramenopiles</taxon>
        <taxon>Ochrophyta</taxon>
        <taxon>Bacillariophyta</taxon>
        <taxon>Coscinodiscophyceae</taxon>
        <taxon>Chaetocerotophycidae</taxon>
        <taxon>Chaetocerotales</taxon>
        <taxon>Chaetocerotaceae</taxon>
        <taxon>Chaetoceros</taxon>
    </lineage>
</organism>
<dbReference type="EC" id="1.1.1.102" evidence="10"/>
<keyword evidence="12" id="KW-0812">Transmembrane</keyword>
<keyword evidence="9" id="KW-0443">Lipid metabolism</keyword>
<evidence type="ECO:0000256" key="6">
    <source>
        <dbReference type="ARBA" id="ARBA00022857"/>
    </source>
</evidence>
<dbReference type="CDD" id="cd08939">
    <property type="entry name" value="KDSR-like_SDR_c"/>
    <property type="match status" value="1"/>
</dbReference>
<keyword evidence="4" id="KW-0547">Nucleotide-binding</keyword>
<dbReference type="AlphaFoldDB" id="A0AAD3HED1"/>
<dbReference type="PANTHER" id="PTHR43550">
    <property type="entry name" value="3-KETODIHYDROSPHINGOSINE REDUCTASE"/>
    <property type="match status" value="1"/>
</dbReference>
<dbReference type="PANTHER" id="PTHR43550:SF3">
    <property type="entry name" value="3-KETODIHYDROSPHINGOSINE REDUCTASE"/>
    <property type="match status" value="1"/>
</dbReference>
<evidence type="ECO:0000313" key="14">
    <source>
        <dbReference type="Proteomes" id="UP001054902"/>
    </source>
</evidence>
<dbReference type="GO" id="GO:0030148">
    <property type="term" value="P:sphingolipid biosynthetic process"/>
    <property type="evidence" value="ECO:0007669"/>
    <property type="project" value="InterPro"/>
</dbReference>
<evidence type="ECO:0000256" key="3">
    <source>
        <dbReference type="ARBA" id="ARBA00004991"/>
    </source>
</evidence>
<feature type="region of interest" description="Disordered" evidence="11">
    <location>
        <begin position="265"/>
        <end position="285"/>
    </location>
</feature>
<dbReference type="GO" id="GO:0000166">
    <property type="term" value="F:nucleotide binding"/>
    <property type="evidence" value="ECO:0007669"/>
    <property type="project" value="UniProtKB-KW"/>
</dbReference>
<evidence type="ECO:0000256" key="11">
    <source>
        <dbReference type="SAM" id="MobiDB-lite"/>
    </source>
</evidence>
<dbReference type="Proteomes" id="UP001054902">
    <property type="component" value="Unassembled WGS sequence"/>
</dbReference>
<evidence type="ECO:0000256" key="4">
    <source>
        <dbReference type="ARBA" id="ARBA00022741"/>
    </source>
</evidence>
<keyword evidence="8" id="KW-0560">Oxidoreductase</keyword>
<dbReference type="Gene3D" id="3.40.50.720">
    <property type="entry name" value="NAD(P)-binding Rossmann-like Domain"/>
    <property type="match status" value="1"/>
</dbReference>
<keyword evidence="12" id="KW-1133">Transmembrane helix</keyword>
<dbReference type="FunFam" id="3.40.50.720:FF:000468">
    <property type="entry name" value="Short-chain dehydrogenase, putative"/>
    <property type="match status" value="1"/>
</dbReference>
<dbReference type="EMBL" id="BLLK01000069">
    <property type="protein sequence ID" value="GFH59913.1"/>
    <property type="molecule type" value="Genomic_DNA"/>
</dbReference>
<accession>A0AAD3HED1</accession>
<keyword evidence="14" id="KW-1185">Reference proteome</keyword>
<dbReference type="InterPro" id="IPR002347">
    <property type="entry name" value="SDR_fam"/>
</dbReference>
<comment type="caution">
    <text evidence="13">The sequence shown here is derived from an EMBL/GenBank/DDBJ whole genome shotgun (WGS) entry which is preliminary data.</text>
</comment>
<evidence type="ECO:0000256" key="9">
    <source>
        <dbReference type="ARBA" id="ARBA00023098"/>
    </source>
</evidence>
<keyword evidence="7" id="KW-0746">Sphingolipid metabolism</keyword>
<proteinExistence type="predicted"/>
<dbReference type="GO" id="GO:0005789">
    <property type="term" value="C:endoplasmic reticulum membrane"/>
    <property type="evidence" value="ECO:0007669"/>
    <property type="project" value="TreeGrafter"/>
</dbReference>